<dbReference type="Proteomes" id="UP000094285">
    <property type="component" value="Unassembled WGS sequence"/>
</dbReference>
<keyword evidence="3" id="KW-1185">Reference proteome</keyword>
<organism evidence="2 3">
    <name type="scientific">Suhomyces tanzawaensis NRRL Y-17324</name>
    <dbReference type="NCBI Taxonomy" id="984487"/>
    <lineage>
        <taxon>Eukaryota</taxon>
        <taxon>Fungi</taxon>
        <taxon>Dikarya</taxon>
        <taxon>Ascomycota</taxon>
        <taxon>Saccharomycotina</taxon>
        <taxon>Pichiomycetes</taxon>
        <taxon>Debaryomycetaceae</taxon>
        <taxon>Suhomyces</taxon>
    </lineage>
</organism>
<evidence type="ECO:0000313" key="2">
    <source>
        <dbReference type="EMBL" id="ODV80079.1"/>
    </source>
</evidence>
<accession>A0A1E4SKP6</accession>
<dbReference type="AlphaFoldDB" id="A0A1E4SKP6"/>
<evidence type="ECO:0000313" key="3">
    <source>
        <dbReference type="Proteomes" id="UP000094285"/>
    </source>
</evidence>
<feature type="region of interest" description="Disordered" evidence="1">
    <location>
        <begin position="85"/>
        <end position="109"/>
    </location>
</feature>
<sequence>MSHNHHNQSIALYSKIFGSRDSKDIGFYPSIYTTPVHANALRSVLVANSEVIGTLTPRSENIAIMRQLLQSGVLLLGDAMKYPSNAQGEFSSRDKNSRGPYPELDDGGDDITSLNGRVLTVSIVLDLDGDDITTLTGKGELEQEVSSASSVNSRKNSRTHSGSPIASEGHFDDIDDDLRIELISNIVAVIQVWFQSLYESNLIITKKTKSKSATSDVASKIFQLPGTSGLFNDQTLTTLLKEVNWYFNNAIKHIEDSSETEFHNLVVIKDIIFLIGDILKTLFLSISFHKESTNEFVIIKSLIFSFLKVDLASTFDRLLRVSNGYVEPDSEESNPKFSAPKITLSPETLNKVFTIIATLANLPSNLLPLNSTTLSSDITNLINESPNSFEHQFIRQKSFNSVKFVQEFASRYIPILAMTFSYCYNFREDLLVTQIHNSSFMNWLTNNRFGDNLYVNYDTVHLVTDLDKNYETLSIIRRIDDPYLVQLKQIYDHRLKVITAKENDYLELPELLPLSILLAAYIKNPSFLSIFTEQRHKITSKIEDIDPLENKHIELFEIWLCVLSYVFQYQYRSDNILTTTKISLLILLKLTSPVVFVTPIDESDSQVQILQRVKNFEINEFKWKLSHQKSPFVPNDLGKFGIKSSLFYILDIVQNLIRFNLTNKLNIENIRMALNVMYQIVVAFNEDPSIELQRYVWVEFYTTIFNLLKFINRQQLIKSKYFQGLKQIGSLKSLVEEIFVILDFLLLPRFNDTIQYQEDLGVVKRSKETDGSGIFRSINYDLIYNILLNYERVNELLIEYDLDDLEHLGRFRDCLEYFEGKIHLTEESKVQNQNSDKLDLIDCDFDSPELVTVINGFTFREVQNEDAQDEEINKEASKGFKFGETMQYVNKDVEVQHLREVELIKAFNVALKEEFK</sequence>
<name>A0A1E4SKP6_9ASCO</name>
<dbReference type="RefSeq" id="XP_020065201.1">
    <property type="nucleotide sequence ID" value="XM_020209723.1"/>
</dbReference>
<feature type="region of interest" description="Disordered" evidence="1">
    <location>
        <begin position="143"/>
        <end position="168"/>
    </location>
</feature>
<dbReference type="GeneID" id="30983859"/>
<reference evidence="3" key="1">
    <citation type="submission" date="2016-05" db="EMBL/GenBank/DDBJ databases">
        <title>Comparative genomics of biotechnologically important yeasts.</title>
        <authorList>
            <consortium name="DOE Joint Genome Institute"/>
            <person name="Riley R."/>
            <person name="Haridas S."/>
            <person name="Wolfe K.H."/>
            <person name="Lopes M.R."/>
            <person name="Hittinger C.T."/>
            <person name="Goker M."/>
            <person name="Salamov A."/>
            <person name="Wisecaver J."/>
            <person name="Long T.M."/>
            <person name="Aerts A.L."/>
            <person name="Barry K."/>
            <person name="Choi C."/>
            <person name="Clum A."/>
            <person name="Coughlan A.Y."/>
            <person name="Deshpande S."/>
            <person name="Douglass A.P."/>
            <person name="Hanson S.J."/>
            <person name="Klenk H.-P."/>
            <person name="Labutti K."/>
            <person name="Lapidus A."/>
            <person name="Lindquist E."/>
            <person name="Lipzen A."/>
            <person name="Meier-Kolthoff J.P."/>
            <person name="Ohm R.A."/>
            <person name="Otillar R.P."/>
            <person name="Pangilinan J."/>
            <person name="Peng Y."/>
            <person name="Rokas A."/>
            <person name="Rosa C.A."/>
            <person name="Scheuner C."/>
            <person name="Sibirny A.A."/>
            <person name="Slot J.C."/>
            <person name="Stielow J.B."/>
            <person name="Sun H."/>
            <person name="Kurtzman C.P."/>
            <person name="Blackwell M."/>
            <person name="Grigoriev I.V."/>
            <person name="Jeffries T.W."/>
        </authorList>
    </citation>
    <scope>NUCLEOTIDE SEQUENCE [LARGE SCALE GENOMIC DNA]</scope>
    <source>
        <strain evidence="3">NRRL Y-17324</strain>
    </source>
</reference>
<protein>
    <submittedName>
        <fullName evidence="2">Uncharacterized protein</fullName>
    </submittedName>
</protein>
<dbReference type="OrthoDB" id="2012278at2759"/>
<proteinExistence type="predicted"/>
<dbReference type="EMBL" id="KV453911">
    <property type="protein sequence ID" value="ODV80079.1"/>
    <property type="molecule type" value="Genomic_DNA"/>
</dbReference>
<evidence type="ECO:0000256" key="1">
    <source>
        <dbReference type="SAM" id="MobiDB-lite"/>
    </source>
</evidence>
<feature type="compositionally biased region" description="Low complexity" evidence="1">
    <location>
        <begin position="145"/>
        <end position="154"/>
    </location>
</feature>
<gene>
    <name evidence="2" type="ORF">CANTADRAFT_49568</name>
</gene>